<accession>R8VZG6</accession>
<dbReference type="AlphaFoldDB" id="R8VZG6"/>
<protein>
    <submittedName>
        <fullName evidence="1">Uncharacterized protein</fullName>
    </submittedName>
</protein>
<proteinExistence type="predicted"/>
<name>R8VZG6_9FIRM</name>
<sequence>MTVAQYLRTGIVCGLSSREVLSLPVGVVFDLVSLHNAGVTKREE</sequence>
<dbReference type="EMBL" id="AQOB01000004">
    <property type="protein sequence ID" value="EOQ37943.1"/>
    <property type="molecule type" value="Genomic_DNA"/>
</dbReference>
<organism evidence="1 2">
    <name type="scientific">Butyricicoccus pullicaecorum 1.2</name>
    <dbReference type="NCBI Taxonomy" id="1203606"/>
    <lineage>
        <taxon>Bacteria</taxon>
        <taxon>Bacillati</taxon>
        <taxon>Bacillota</taxon>
        <taxon>Clostridia</taxon>
        <taxon>Eubacteriales</taxon>
        <taxon>Butyricicoccaceae</taxon>
        <taxon>Butyricicoccus</taxon>
    </lineage>
</organism>
<dbReference type="PATRIC" id="fig|1203606.4.peg.931"/>
<reference evidence="1 2" key="1">
    <citation type="submission" date="2013-01" db="EMBL/GenBank/DDBJ databases">
        <title>The Genome Sequence of Butyricicoccus pullicaecorum 1.2.</title>
        <authorList>
            <consortium name="The Broad Institute Genome Sequencing Platform"/>
            <person name="Earl A."/>
            <person name="Ward D."/>
            <person name="Feldgarden M."/>
            <person name="Gevers D."/>
            <person name="Van Immerseel F."/>
            <person name="Eeckhaut V."/>
            <person name="Walker B."/>
            <person name="Young S.K."/>
            <person name="Zeng Q."/>
            <person name="Gargeya S."/>
            <person name="Fitzgerald M."/>
            <person name="Haas B."/>
            <person name="Abouelleil A."/>
            <person name="Alvarado L."/>
            <person name="Arachchi H.M."/>
            <person name="Berlin A.M."/>
            <person name="Chapman S.B."/>
            <person name="Dewar J."/>
            <person name="Goldberg J."/>
            <person name="Griggs A."/>
            <person name="Gujja S."/>
            <person name="Hansen M."/>
            <person name="Howarth C."/>
            <person name="Imamovic A."/>
            <person name="Larimer J."/>
            <person name="McCowan C."/>
            <person name="Murphy C."/>
            <person name="Neiman D."/>
            <person name="Pearson M."/>
            <person name="Priest M."/>
            <person name="Roberts A."/>
            <person name="Saif S."/>
            <person name="Shea T."/>
            <person name="Sisk P."/>
            <person name="Sykes S."/>
            <person name="Wortman J."/>
            <person name="Nusbaum C."/>
            <person name="Birren B."/>
        </authorList>
    </citation>
    <scope>NUCLEOTIDE SEQUENCE [LARGE SCALE GENOMIC DNA]</scope>
    <source>
        <strain evidence="1 2">1.2</strain>
    </source>
</reference>
<gene>
    <name evidence="1" type="ORF">HMPREF1526_00971</name>
</gene>
<dbReference type="Proteomes" id="UP000013981">
    <property type="component" value="Unassembled WGS sequence"/>
</dbReference>
<comment type="caution">
    <text evidence="1">The sequence shown here is derived from an EMBL/GenBank/DDBJ whole genome shotgun (WGS) entry which is preliminary data.</text>
</comment>
<evidence type="ECO:0000313" key="2">
    <source>
        <dbReference type="Proteomes" id="UP000013981"/>
    </source>
</evidence>
<keyword evidence="2" id="KW-1185">Reference proteome</keyword>
<evidence type="ECO:0000313" key="1">
    <source>
        <dbReference type="EMBL" id="EOQ37943.1"/>
    </source>
</evidence>
<dbReference type="HOGENOM" id="CLU_3213661_0_0_9"/>